<sequence>MTTEKRKHLAAWVSIIFIFVTLASLFYIVKEENHKCTGEDCPVCACVHQAEQTLKNLSTGMVVVFRTLVVLETGVLLAAVCFLKLIPHSLVSRKVRLND</sequence>
<evidence type="ECO:0000256" key="1">
    <source>
        <dbReference type="SAM" id="Phobius"/>
    </source>
</evidence>
<proteinExistence type="predicted"/>
<accession>A0A564TXP8</accession>
<dbReference type="AlphaFoldDB" id="A0A564TXP8"/>
<name>A0A564TXP8_9FIRM</name>
<dbReference type="RefSeq" id="WP_144100901.1">
    <property type="nucleotide sequence ID" value="NZ_CABHNM010000042.1"/>
</dbReference>
<keyword evidence="1" id="KW-0472">Membrane</keyword>
<evidence type="ECO:0000313" key="3">
    <source>
        <dbReference type="Proteomes" id="UP000398619"/>
    </source>
</evidence>
<organism evidence="2 3">
    <name type="scientific">Dorea longicatena</name>
    <dbReference type="NCBI Taxonomy" id="88431"/>
    <lineage>
        <taxon>Bacteria</taxon>
        <taxon>Bacillati</taxon>
        <taxon>Bacillota</taxon>
        <taxon>Clostridia</taxon>
        <taxon>Lachnospirales</taxon>
        <taxon>Lachnospiraceae</taxon>
        <taxon>Dorea</taxon>
    </lineage>
</organism>
<keyword evidence="1" id="KW-0812">Transmembrane</keyword>
<protein>
    <submittedName>
        <fullName evidence="2">Uncharacterized protein</fullName>
    </submittedName>
</protein>
<gene>
    <name evidence="2" type="ORF">DLSSTS7063_01874</name>
</gene>
<dbReference type="EMBL" id="CABHNM010000042">
    <property type="protein sequence ID" value="VUX11996.1"/>
    <property type="molecule type" value="Genomic_DNA"/>
</dbReference>
<reference evidence="2 3" key="1">
    <citation type="submission" date="2019-07" db="EMBL/GenBank/DDBJ databases">
        <authorList>
            <person name="Hibberd C M."/>
            <person name="Gehrig L. J."/>
            <person name="Chang H.-W."/>
            <person name="Venkatesh S."/>
        </authorList>
    </citation>
    <scope>NUCLEOTIDE SEQUENCE [LARGE SCALE GENOMIC DNA]</scope>
    <source>
        <strain evidence="2">Dorea_longicatena_SSTS_Bg7063</strain>
    </source>
</reference>
<dbReference type="Proteomes" id="UP000398619">
    <property type="component" value="Unassembled WGS sequence"/>
</dbReference>
<feature type="transmembrane region" description="Helical" evidence="1">
    <location>
        <begin position="9"/>
        <end position="29"/>
    </location>
</feature>
<evidence type="ECO:0000313" key="2">
    <source>
        <dbReference type="EMBL" id="VUX11996.1"/>
    </source>
</evidence>
<keyword evidence="1" id="KW-1133">Transmembrane helix</keyword>
<feature type="transmembrane region" description="Helical" evidence="1">
    <location>
        <begin position="63"/>
        <end position="86"/>
    </location>
</feature>